<name>A0A0B7KFI7_BIOOC</name>
<dbReference type="InterPro" id="IPR001810">
    <property type="entry name" value="F-box_dom"/>
</dbReference>
<proteinExistence type="predicted"/>
<accession>A0A0B7KFI7</accession>
<dbReference type="PROSITE" id="PS50181">
    <property type="entry name" value="FBOX"/>
    <property type="match status" value="1"/>
</dbReference>
<dbReference type="InterPro" id="IPR036047">
    <property type="entry name" value="F-box-like_dom_sf"/>
</dbReference>
<dbReference type="AlphaFoldDB" id="A0A0B7KFI7"/>
<evidence type="ECO:0000259" key="1">
    <source>
        <dbReference type="PROSITE" id="PS50181"/>
    </source>
</evidence>
<reference evidence="2" key="1">
    <citation type="submission" date="2015-01" db="EMBL/GenBank/DDBJ databases">
        <authorList>
            <person name="Durling Mikael"/>
        </authorList>
    </citation>
    <scope>NUCLEOTIDE SEQUENCE</scope>
</reference>
<sequence>MAAGPYCSLCGGCLRDATSPGVQNSCWTTFVRSVRGPNVVNGDRRSSITGVGRIIGNMVVVPEDDQPDLADEGAANINAPVPRIRALNGRIRTFHCHEACWQLLLLQIAGIIQHPPDPFKTGALLFNIFYSTPWGRDDDLIPESNYHGAISMRRSEEGCRLLNADPGKPFPPMDVSTFNLREHGIFVASNSRVTPSGPLSHTDPFYKLPDEIIHATLVYLPSEDLCSARLASRRLGILGAAGTLPQSFWASRFASSHEMGCLYDAIIPTRATQGWFRSYFYCKWNLRRVAGADALRNRRRIWRCLSDLSAILGRLLNSRRGNRVDMRTLSWNQSFTQRVSSPELPRRSIRENPEQRIQLGVRLWNEHNMFFRGEGGDSRVQIEFSSIVLPSAEYISGYRVSAQHSDDRPSHVQKAGVIAASTMPSVVLDPGDKISYVDVYISTSGIHCLKFFIAKPDGEIRIHSVGKPRRRNGIIAIKRLTPESTVVGFKFGFNMYKAVAIQLIENTKQNLEVSPVALWNPTLPPDGNQHLTALPIPTPHERAMFPVNLYMPFGGADGSRLSSLRGITAFVHGTAGIYGLRFTYSTGEPVMYGNREFMEPDGGLVSCVEQTLLVDGQKGERVVQFAPGGKLGRQNLVENIVARTNFNHHYVFGPFDGSEIKCDEVLPSEQSAIFAVVASVSAPDWKFQSLQSQNFRAPCSSRPYRSASGTSSLQNAGPASALAPWMNQEEGSCFTTASLEWARRIRISGGADGRCRLRSHISGLWIEYYNGQRDVIIGQWIKEIAYVSLKPNERIVDVTIWSTMDIKLPFPMQELGKISGIEFGFTGRDRFKLRQMSPEMGDQTCVRYLATPFEDITSITWAFNSRMDDVQVRLKPNQLLAQKTLAFGHAEKKPRPVDLSDGQSRSYFEYGGSRIEIDFMRSRELSMRYHFPRNTYFFKDERRLTRIEISPDADDNIAGLAFHYGDHRVVKQGTCNDRSVSLHLDHEKNEKISLLMVYEEAGRKKGLEFRSNLGQTIRIVPENKHFHSLTIFSLDPAAEAPNIPSFPSFKPRLDKVIINEFPVVGGNQEPIESCVGIWTVSQHTRDELGLEFDDIGPIFISRNN</sequence>
<evidence type="ECO:0000313" key="2">
    <source>
        <dbReference type="EMBL" id="CEO54227.1"/>
    </source>
</evidence>
<gene>
    <name evidence="2" type="ORF">BN869_000010285_1</name>
</gene>
<feature type="domain" description="F-box" evidence="1">
    <location>
        <begin position="202"/>
        <end position="252"/>
    </location>
</feature>
<organism evidence="2">
    <name type="scientific">Bionectria ochroleuca</name>
    <name type="common">Gliocladium roseum</name>
    <dbReference type="NCBI Taxonomy" id="29856"/>
    <lineage>
        <taxon>Eukaryota</taxon>
        <taxon>Fungi</taxon>
        <taxon>Dikarya</taxon>
        <taxon>Ascomycota</taxon>
        <taxon>Pezizomycotina</taxon>
        <taxon>Sordariomycetes</taxon>
        <taxon>Hypocreomycetidae</taxon>
        <taxon>Hypocreales</taxon>
        <taxon>Bionectriaceae</taxon>
        <taxon>Clonostachys</taxon>
    </lineage>
</organism>
<dbReference type="CDD" id="cd09917">
    <property type="entry name" value="F-box_SF"/>
    <property type="match status" value="1"/>
</dbReference>
<dbReference type="SUPFAM" id="SSF81383">
    <property type="entry name" value="F-box domain"/>
    <property type="match status" value="1"/>
</dbReference>
<dbReference type="EMBL" id="CDPU01000041">
    <property type="protein sequence ID" value="CEO54227.1"/>
    <property type="molecule type" value="Genomic_DNA"/>
</dbReference>
<protein>
    <recommendedName>
        <fullName evidence="1">F-box domain-containing protein</fullName>
    </recommendedName>
</protein>